<accession>A0A2R4WRR7</accession>
<evidence type="ECO:0000256" key="4">
    <source>
        <dbReference type="ARBA" id="ARBA00023172"/>
    </source>
</evidence>
<dbReference type="KEGG" id="mee:DA075_27820"/>
<dbReference type="PANTHER" id="PTHR30629">
    <property type="entry name" value="PROPHAGE INTEGRASE"/>
    <property type="match status" value="1"/>
</dbReference>
<dbReference type="SUPFAM" id="SSF56349">
    <property type="entry name" value="DNA breaking-rejoining enzymes"/>
    <property type="match status" value="1"/>
</dbReference>
<dbReference type="OrthoDB" id="8133343at2"/>
<name>A0A2R4WRR7_9HYPH</name>
<reference evidence="6 7" key="1">
    <citation type="submission" date="2018-04" db="EMBL/GenBank/DDBJ databases">
        <title>Methylobacterium sp. PR1016A genome.</title>
        <authorList>
            <person name="Park W."/>
        </authorList>
    </citation>
    <scope>NUCLEOTIDE SEQUENCE [LARGE SCALE GENOMIC DNA]</scope>
    <source>
        <strain evidence="6 7">PR1016A</strain>
    </source>
</reference>
<keyword evidence="7" id="KW-1185">Reference proteome</keyword>
<evidence type="ECO:0000313" key="6">
    <source>
        <dbReference type="EMBL" id="AWB24215.1"/>
    </source>
</evidence>
<sequence length="550" mass="61667">MEDALAGTAWAPAPPKPEPKNRSHKMPLHDNVVAELMELWRSGELKGTTEITDIRHQGLRLRVQPRGPTYFARVQHAGREYRVRIGRADAWSLAHARLVCTAILSHVATGNGVPSEEWIELKRQAFLHVDARKKGKTADAGPYVPEVMPRQAPVTTWSYAQACEAYLSWAQAECSEGVYAQATVDNYRKTLRCPTLRAFDDKAVVDITPSSIAQEVEELRKAGKRTQAADVVRKVRMLWRWMRTPDRERASGIKTTDMDRLKAPRLVGVKGRQHFPPLDECALILATARCGVLNPAVGTAVQLTAWTGQRRMSIVTAYRDDFEPWDGEPGWGLWRCWHRKPSGKKGKEHVIPLPPAAWGPFTAYLAWHRLEYGEDQRWAFPQQRPAKVGSNRPMGHIAEDTLTHTITAIPGSKSSPHDLRRGLSSTVQERGGVHVALVGYILDHSDETETVRQANGMTRRYTEAELLGFKKPVMEAWERFLEPAAAAAVLLPREELKAELVRRRAEQRGVDPEADKARLRKVAAAQYAEGRTHRQRKRAAKDAPAATDPG</sequence>
<dbReference type="InterPro" id="IPR010998">
    <property type="entry name" value="Integrase_recombinase_N"/>
</dbReference>
<keyword evidence="3" id="KW-0238">DNA-binding</keyword>
<dbReference type="GO" id="GO:0015074">
    <property type="term" value="P:DNA integration"/>
    <property type="evidence" value="ECO:0007669"/>
    <property type="project" value="UniProtKB-KW"/>
</dbReference>
<dbReference type="InterPro" id="IPR013762">
    <property type="entry name" value="Integrase-like_cat_sf"/>
</dbReference>
<feature type="region of interest" description="Disordered" evidence="5">
    <location>
        <begin position="1"/>
        <end position="25"/>
    </location>
</feature>
<evidence type="ECO:0000256" key="2">
    <source>
        <dbReference type="ARBA" id="ARBA00022908"/>
    </source>
</evidence>
<evidence type="ECO:0000256" key="5">
    <source>
        <dbReference type="SAM" id="MobiDB-lite"/>
    </source>
</evidence>
<keyword evidence="4" id="KW-0233">DNA recombination</keyword>
<dbReference type="GO" id="GO:0003677">
    <property type="term" value="F:DNA binding"/>
    <property type="evidence" value="ECO:0007669"/>
    <property type="project" value="UniProtKB-KW"/>
</dbReference>
<dbReference type="GO" id="GO:0006310">
    <property type="term" value="P:DNA recombination"/>
    <property type="evidence" value="ECO:0007669"/>
    <property type="project" value="UniProtKB-KW"/>
</dbReference>
<comment type="similarity">
    <text evidence="1">Belongs to the 'phage' integrase family.</text>
</comment>
<dbReference type="InterPro" id="IPR011010">
    <property type="entry name" value="DNA_brk_join_enz"/>
</dbReference>
<feature type="region of interest" description="Disordered" evidence="5">
    <location>
        <begin position="525"/>
        <end position="550"/>
    </location>
</feature>
<dbReference type="AlphaFoldDB" id="A0A2R4WRR7"/>
<evidence type="ECO:0000256" key="1">
    <source>
        <dbReference type="ARBA" id="ARBA00008857"/>
    </source>
</evidence>
<dbReference type="InterPro" id="IPR038488">
    <property type="entry name" value="Integrase_DNA-bd_sf"/>
</dbReference>
<proteinExistence type="inferred from homology"/>
<evidence type="ECO:0000256" key="3">
    <source>
        <dbReference type="ARBA" id="ARBA00023125"/>
    </source>
</evidence>
<dbReference type="InterPro" id="IPR050808">
    <property type="entry name" value="Phage_Integrase"/>
</dbReference>
<dbReference type="Gene3D" id="1.10.150.130">
    <property type="match status" value="1"/>
</dbReference>
<dbReference type="RefSeq" id="WP_099955983.1">
    <property type="nucleotide sequence ID" value="NZ_CP028843.1"/>
</dbReference>
<dbReference type="PANTHER" id="PTHR30629:SF2">
    <property type="entry name" value="PROPHAGE INTEGRASE INTS-RELATED"/>
    <property type="match status" value="1"/>
</dbReference>
<protein>
    <submittedName>
        <fullName evidence="6">Uncharacterized protein</fullName>
    </submittedName>
</protein>
<dbReference type="Gene3D" id="1.10.443.10">
    <property type="entry name" value="Intergrase catalytic core"/>
    <property type="match status" value="1"/>
</dbReference>
<keyword evidence="2" id="KW-0229">DNA integration</keyword>
<gene>
    <name evidence="6" type="ORF">DA075_27820</name>
</gene>
<dbReference type="Gene3D" id="3.30.160.390">
    <property type="entry name" value="Integrase, DNA-binding domain"/>
    <property type="match status" value="1"/>
</dbReference>
<organism evidence="6 7">
    <name type="scientific">Methylobacterium currus</name>
    <dbReference type="NCBI Taxonomy" id="2051553"/>
    <lineage>
        <taxon>Bacteria</taxon>
        <taxon>Pseudomonadati</taxon>
        <taxon>Pseudomonadota</taxon>
        <taxon>Alphaproteobacteria</taxon>
        <taxon>Hyphomicrobiales</taxon>
        <taxon>Methylobacteriaceae</taxon>
        <taxon>Methylobacterium</taxon>
    </lineage>
</organism>
<evidence type="ECO:0000313" key="7">
    <source>
        <dbReference type="Proteomes" id="UP000244755"/>
    </source>
</evidence>
<dbReference type="Proteomes" id="UP000244755">
    <property type="component" value="Chromosome 1"/>
</dbReference>
<dbReference type="EMBL" id="CP028843">
    <property type="protein sequence ID" value="AWB24215.1"/>
    <property type="molecule type" value="Genomic_DNA"/>
</dbReference>